<dbReference type="GeneTree" id="ENSGT00940000161484"/>
<dbReference type="PRINTS" id="PR00718">
    <property type="entry name" value="PHPHLIPASED"/>
</dbReference>
<dbReference type="AlphaFoldDB" id="L7N2J7"/>
<dbReference type="HOGENOM" id="CLU_090781_0_1_1"/>
<dbReference type="Xenbase" id="XB-GENE-5816251">
    <property type="gene designation" value="nkain3"/>
</dbReference>
<evidence type="ECO:0000256" key="1">
    <source>
        <dbReference type="ARBA" id="ARBA00022729"/>
    </source>
</evidence>
<dbReference type="GO" id="GO:0005576">
    <property type="term" value="C:extracellular region"/>
    <property type="evidence" value="ECO:0007669"/>
    <property type="project" value="InterPro"/>
</dbReference>
<evidence type="ECO:0000256" key="5">
    <source>
        <dbReference type="PROSITE-ProRule" id="PRU00803"/>
    </source>
</evidence>
<dbReference type="GO" id="GO:0004621">
    <property type="term" value="F:glycosylphosphatidylinositol phospholipase D activity"/>
    <property type="evidence" value="ECO:0007669"/>
    <property type="project" value="InterPro"/>
</dbReference>
<keyword evidence="4" id="KW-0325">Glycoprotein</keyword>
<dbReference type="ExpressionAtlas" id="L7N2J7">
    <property type="expression patterns" value="differential"/>
</dbReference>
<dbReference type="PANTHER" id="PTHR23221:SF7">
    <property type="entry name" value="PHOSPHATIDYLINOSITOL-GLYCAN-SPECIFIC PHOSPHOLIPASE D"/>
    <property type="match status" value="1"/>
</dbReference>
<evidence type="ECO:0000256" key="3">
    <source>
        <dbReference type="ARBA" id="ARBA00022801"/>
    </source>
</evidence>
<feature type="repeat" description="FG-GAP" evidence="5">
    <location>
        <begin position="216"/>
        <end position="277"/>
    </location>
</feature>
<dbReference type="SUPFAM" id="SSF69318">
    <property type="entry name" value="Integrin alpha N-terminal domain"/>
    <property type="match status" value="1"/>
</dbReference>
<name>L7N2J7_XENTR</name>
<reference evidence="6" key="2">
    <citation type="submission" date="2013-01" db="UniProtKB">
        <authorList>
            <consortium name="Ensembl"/>
        </authorList>
    </citation>
    <scope>IDENTIFICATION</scope>
</reference>
<dbReference type="InterPro" id="IPR013517">
    <property type="entry name" value="FG-GAP"/>
</dbReference>
<dbReference type="Ensembl" id="ENSXETT00000004097">
    <property type="protein sequence ID" value="ENSXETP00000004097"/>
    <property type="gene ID" value="ENSXETG00000021651"/>
</dbReference>
<dbReference type="InterPro" id="IPR028994">
    <property type="entry name" value="Integrin_alpha_N"/>
</dbReference>
<keyword evidence="1" id="KW-0732">Signal</keyword>
<protein>
    <submittedName>
        <fullName evidence="6">Sodium/potassium-transporting ATPase subunit beta-1-interacting protein 3</fullName>
    </submittedName>
</protein>
<evidence type="ECO:0000256" key="2">
    <source>
        <dbReference type="ARBA" id="ARBA00022737"/>
    </source>
</evidence>
<evidence type="ECO:0000313" key="6">
    <source>
        <dbReference type="Ensembl" id="ENSXETP00000004097"/>
    </source>
</evidence>
<dbReference type="InterPro" id="IPR001028">
    <property type="entry name" value="Gprt_PLipase_D"/>
</dbReference>
<dbReference type="PANTHER" id="PTHR23221">
    <property type="entry name" value="GLYCOSYLPHOSPHATIDYLINOSITOL PHOSPHOLIPASE D"/>
    <property type="match status" value="1"/>
</dbReference>
<accession>L7N2J7</accession>
<dbReference type="PROSITE" id="PS51470">
    <property type="entry name" value="FG_GAP"/>
    <property type="match status" value="3"/>
</dbReference>
<dbReference type="Bgee" id="ENSXETG00000021651">
    <property type="expression patterns" value="Expressed in brain and 4 other cell types or tissues"/>
</dbReference>
<dbReference type="Pfam" id="PF01839">
    <property type="entry name" value="FG-GAP"/>
    <property type="match status" value="4"/>
</dbReference>
<dbReference type="Gene3D" id="2.130.10.130">
    <property type="entry name" value="Integrin alpha, N-terminal"/>
    <property type="match status" value="3"/>
</dbReference>
<sequence length="611" mass="67734">LNPIGLFWIHINYIREVYPRPWDKSAQKLVAFLFGIASHMVSDVSWHSLNIDQGFLKAMGEVCIYKSGDVLSRYELNFDYLEAEWYIPVKDLFNIYKLYYGKTIIEESTITHFECILFCFKLYPTLHSTYASKSPFLVERFQEYFLGGIDDMAYWSTNIFQLTSFMLDNGTSECYLPENPIFIQCNTERREKNINAMDAMNMKGIFAGQYPNHITSPSTSYFVSSPYARLGWAMTTADLNGDGHDDLVVGAPGYSTLGHVQIGRVYIVYGTESGLPLAEIDLDKHANGLLEGFENSGRFGSSLAVLDFNLDGHLDLAVGAPSVGSQVHVFGNSPSPAFTYCNLGWTLLAADMNKDRKKDLVIGAPYAPGGGKQRGLVAAFFSCSSRKGSLSAEESDWSVSGEHDYAWFGYSLHTYAVRNHTLLLVGSPTWSTCKSFILFGVLSIPLVTPPSFEQSKLGSSFASGVISLNKRRKRILLIGTPTKIAILSRQLHHAGTASVYELKSRSAPSPLSTLSGDRAYARFGAKIHLDDLDKDGLDEIIVTSPLRNDGTLTMLGAEAGRVYIYNGNARTPGYLTENCKSWVSPCPEDWAQYVLISPEVSVKHISSFPPE</sequence>
<proteinExistence type="predicted"/>
<feature type="repeat" description="FG-GAP" evidence="5">
    <location>
        <begin position="328"/>
        <end position="389"/>
    </location>
</feature>
<keyword evidence="2" id="KW-0677">Repeat</keyword>
<feature type="repeat" description="FG-GAP" evidence="5">
    <location>
        <begin position="509"/>
        <end position="574"/>
    </location>
</feature>
<dbReference type="SMART" id="SM00191">
    <property type="entry name" value="Int_alpha"/>
    <property type="match status" value="5"/>
</dbReference>
<organism evidence="6">
    <name type="scientific">Xenopus tropicalis</name>
    <name type="common">Western clawed frog</name>
    <name type="synonym">Silurana tropicalis</name>
    <dbReference type="NCBI Taxonomy" id="8364"/>
    <lineage>
        <taxon>Eukaryota</taxon>
        <taxon>Metazoa</taxon>
        <taxon>Chordata</taxon>
        <taxon>Craniata</taxon>
        <taxon>Vertebrata</taxon>
        <taxon>Euteleostomi</taxon>
        <taxon>Amphibia</taxon>
        <taxon>Batrachia</taxon>
        <taxon>Anura</taxon>
        <taxon>Pipoidea</taxon>
        <taxon>Pipidae</taxon>
        <taxon>Xenopodinae</taxon>
        <taxon>Xenopus</taxon>
        <taxon>Silurana</taxon>
    </lineage>
</organism>
<dbReference type="InterPro" id="IPR013519">
    <property type="entry name" value="Int_alpha_beta-p"/>
</dbReference>
<keyword evidence="3" id="KW-0378">Hydrolase</keyword>
<reference evidence="6" key="1">
    <citation type="journal article" date="2010" name="Science">
        <title>The genome of the Western clawed frog Xenopus tropicalis.</title>
        <authorList>
            <person name="Hellsten U."/>
            <person name="Harland R.M."/>
            <person name="Gilchrist M.J."/>
            <person name="Hendrix D."/>
            <person name="Jurka J."/>
            <person name="Kapitonov V."/>
            <person name="Ovcharenko I."/>
            <person name="Putnam N.H."/>
            <person name="Shu S."/>
            <person name="Taher L."/>
            <person name="Blitz I.L."/>
            <person name="Blumberg B."/>
            <person name="Dichmann D.S."/>
            <person name="Dubchak I."/>
            <person name="Amaya E."/>
            <person name="Detter J.C."/>
            <person name="Fletcher R."/>
            <person name="Gerhard D.S."/>
            <person name="Goodstein D."/>
            <person name="Graves T."/>
            <person name="Grigoriev I.V."/>
            <person name="Grimwood J."/>
            <person name="Kawashima T."/>
            <person name="Lindquist E."/>
            <person name="Lucas S.M."/>
            <person name="Mead P.E."/>
            <person name="Mitros T."/>
            <person name="Ogino H."/>
            <person name="Ohta Y."/>
            <person name="Poliakov A.V."/>
            <person name="Pollet N."/>
            <person name="Robert J."/>
            <person name="Salamov A."/>
            <person name="Sater A.K."/>
            <person name="Schmutz J."/>
            <person name="Terry A."/>
            <person name="Vize P.D."/>
            <person name="Warren W.C."/>
            <person name="Wells D."/>
            <person name="Wills A."/>
            <person name="Wilson R.K."/>
            <person name="Zimmerman L.B."/>
            <person name="Zorn A.M."/>
            <person name="Grainger R."/>
            <person name="Grammer T."/>
            <person name="Khokha M.K."/>
            <person name="Richardson P.M."/>
            <person name="Rokhsar D.S."/>
        </authorList>
    </citation>
    <scope>NUCLEOTIDE SEQUENCE [LARGE SCALE GENOMIC DNA]</scope>
    <source>
        <strain evidence="6">Nigerian</strain>
    </source>
</reference>
<evidence type="ECO:0000256" key="4">
    <source>
        <dbReference type="ARBA" id="ARBA00023180"/>
    </source>
</evidence>
<gene>
    <name evidence="6" type="primary">nkain3</name>
</gene>